<feature type="transmembrane region" description="Helical" evidence="8">
    <location>
        <begin position="140"/>
        <end position="163"/>
    </location>
</feature>
<dbReference type="Pfam" id="PF07690">
    <property type="entry name" value="MFS_1"/>
    <property type="match status" value="1"/>
</dbReference>
<accession>A0A1V4SU68</accession>
<dbReference type="GO" id="GO:0005886">
    <property type="term" value="C:plasma membrane"/>
    <property type="evidence" value="ECO:0007669"/>
    <property type="project" value="UniProtKB-SubCell"/>
</dbReference>
<feature type="transmembrane region" description="Helical" evidence="8">
    <location>
        <begin position="449"/>
        <end position="470"/>
    </location>
</feature>
<sequence>MNHSIEQVSGKKRWIVLFSVVIVTFMSCVDASIVNVALPVISADLKVPMSVVQWTVTTYLIVISGLILTFGRLGDIIGKARVFRVGIIIFTLGSLLCGLSRNIEFLIISRAIQGLGAACTMANSQGIITATFGIEERGKALGISGLVVALGTMIGPALGGIISELKWEYIFLINIPIGIFAIGLAFKVLPTVKVAKENRPKIDFIGTILFMVTIISLVLAITEGSIYGYTNKYILISFAIAIIAFIVFMITQVKLTSPILNLEIFKNHRFSKGIITSFLVFTATSSYTILLPFYYESVRGISPGYSGLLMMVFPIALSIFAPLSGSLSDKMRREILPFIGLIVCGIGFLLISTIKPETNIALIAVYLFIMGAGNGLFQAPMNAVVMSSVKRNQLGIAGSMNGLVRNLGMICGITFGTSLLYGLMSRKLGYTVRGFVRGQGKVFVSSMDIVLLIGTIICFVGVLITLSIILKINKERKMAKLGEVK</sequence>
<evidence type="ECO:0000256" key="7">
    <source>
        <dbReference type="ARBA" id="ARBA00023136"/>
    </source>
</evidence>
<feature type="transmembrane region" description="Helical" evidence="8">
    <location>
        <begin position="202"/>
        <end position="221"/>
    </location>
</feature>
<evidence type="ECO:0000256" key="6">
    <source>
        <dbReference type="ARBA" id="ARBA00022989"/>
    </source>
</evidence>
<feature type="transmembrane region" description="Helical" evidence="8">
    <location>
        <begin position="274"/>
        <end position="295"/>
    </location>
</feature>
<evidence type="ECO:0000256" key="4">
    <source>
        <dbReference type="ARBA" id="ARBA00022475"/>
    </source>
</evidence>
<keyword evidence="4" id="KW-1003">Cell membrane</keyword>
<dbReference type="RefSeq" id="WP_080023509.1">
    <property type="nucleotide sequence ID" value="NZ_LTAY01000059.1"/>
</dbReference>
<feature type="transmembrane region" description="Helical" evidence="8">
    <location>
        <begin position="82"/>
        <end position="101"/>
    </location>
</feature>
<dbReference type="PANTHER" id="PTHR42718:SF9">
    <property type="entry name" value="MAJOR FACILITATOR SUPERFAMILY MULTIDRUG TRANSPORTER MFSC"/>
    <property type="match status" value="1"/>
</dbReference>
<keyword evidence="3" id="KW-0813">Transport</keyword>
<comment type="similarity">
    <text evidence="2">Belongs to the major facilitator superfamily. EmrB family.</text>
</comment>
<evidence type="ECO:0000256" key="2">
    <source>
        <dbReference type="ARBA" id="ARBA00008537"/>
    </source>
</evidence>
<feature type="transmembrane region" description="Helical" evidence="8">
    <location>
        <begin position="50"/>
        <end position="70"/>
    </location>
</feature>
<dbReference type="AlphaFoldDB" id="A0A1V4SU68"/>
<protein>
    <submittedName>
        <fullName evidence="10">Multidrug resistance protein Stp</fullName>
    </submittedName>
</protein>
<feature type="transmembrane region" description="Helical" evidence="8">
    <location>
        <begin position="360"/>
        <end position="385"/>
    </location>
</feature>
<dbReference type="SUPFAM" id="SSF103473">
    <property type="entry name" value="MFS general substrate transporter"/>
    <property type="match status" value="1"/>
</dbReference>
<dbReference type="PANTHER" id="PTHR42718">
    <property type="entry name" value="MAJOR FACILITATOR SUPERFAMILY MULTIDRUG TRANSPORTER MFSC"/>
    <property type="match status" value="1"/>
</dbReference>
<proteinExistence type="inferred from homology"/>
<feature type="transmembrane region" description="Helical" evidence="8">
    <location>
        <begin position="406"/>
        <end position="424"/>
    </location>
</feature>
<evidence type="ECO:0000256" key="3">
    <source>
        <dbReference type="ARBA" id="ARBA00022448"/>
    </source>
</evidence>
<comment type="caution">
    <text evidence="10">The sequence shown here is derived from an EMBL/GenBank/DDBJ whole genome shotgun (WGS) entry which is preliminary data.</text>
</comment>
<organism evidence="10 11">
    <name type="scientific">Clostridium thermobutyricum DSM 4928</name>
    <dbReference type="NCBI Taxonomy" id="1121339"/>
    <lineage>
        <taxon>Bacteria</taxon>
        <taxon>Bacillati</taxon>
        <taxon>Bacillota</taxon>
        <taxon>Clostridia</taxon>
        <taxon>Eubacteriales</taxon>
        <taxon>Clostridiaceae</taxon>
        <taxon>Clostridium</taxon>
    </lineage>
</organism>
<keyword evidence="6 8" id="KW-1133">Transmembrane helix</keyword>
<dbReference type="OrthoDB" id="102502at2"/>
<dbReference type="Gene3D" id="1.20.1250.20">
    <property type="entry name" value="MFS general substrate transporter like domains"/>
    <property type="match status" value="1"/>
</dbReference>
<evidence type="ECO:0000256" key="1">
    <source>
        <dbReference type="ARBA" id="ARBA00004651"/>
    </source>
</evidence>
<feature type="transmembrane region" description="Helical" evidence="8">
    <location>
        <begin position="301"/>
        <end position="323"/>
    </location>
</feature>
<dbReference type="NCBIfam" id="TIGR00711">
    <property type="entry name" value="efflux_EmrB"/>
    <property type="match status" value="1"/>
</dbReference>
<dbReference type="Proteomes" id="UP000191448">
    <property type="component" value="Unassembled WGS sequence"/>
</dbReference>
<reference evidence="10 11" key="1">
    <citation type="submission" date="2016-02" db="EMBL/GenBank/DDBJ databases">
        <title>Genome sequence of Clostridium thermobutyricum DSM 4928.</title>
        <authorList>
            <person name="Poehlein A."/>
            <person name="Daniel R."/>
        </authorList>
    </citation>
    <scope>NUCLEOTIDE SEQUENCE [LARGE SCALE GENOMIC DNA]</scope>
    <source>
        <strain evidence="10 11">DSM 4928</strain>
    </source>
</reference>
<dbReference type="Gene3D" id="1.20.1720.10">
    <property type="entry name" value="Multidrug resistance protein D"/>
    <property type="match status" value="1"/>
</dbReference>
<evidence type="ECO:0000313" key="11">
    <source>
        <dbReference type="Proteomes" id="UP000191448"/>
    </source>
</evidence>
<comment type="subcellular location">
    <subcellularLocation>
        <location evidence="1">Cell membrane</location>
        <topology evidence="1">Multi-pass membrane protein</topology>
    </subcellularLocation>
</comment>
<evidence type="ECO:0000313" key="10">
    <source>
        <dbReference type="EMBL" id="OPX47016.1"/>
    </source>
</evidence>
<dbReference type="InterPro" id="IPR020846">
    <property type="entry name" value="MFS_dom"/>
</dbReference>
<gene>
    <name evidence="10" type="primary">stp_2</name>
    <name evidence="10" type="ORF">CLTHE_22540</name>
</gene>
<feature type="transmembrane region" description="Helical" evidence="8">
    <location>
        <begin position="169"/>
        <end position="190"/>
    </location>
</feature>
<keyword evidence="7 8" id="KW-0472">Membrane</keyword>
<feature type="transmembrane region" description="Helical" evidence="8">
    <location>
        <begin position="233"/>
        <end position="253"/>
    </location>
</feature>
<feature type="domain" description="Major facilitator superfamily (MFS) profile" evidence="9">
    <location>
        <begin position="16"/>
        <end position="473"/>
    </location>
</feature>
<dbReference type="PROSITE" id="PS50850">
    <property type="entry name" value="MFS"/>
    <property type="match status" value="1"/>
</dbReference>
<dbReference type="InterPro" id="IPR036259">
    <property type="entry name" value="MFS_trans_sf"/>
</dbReference>
<feature type="transmembrane region" description="Helical" evidence="8">
    <location>
        <begin position="107"/>
        <end position="128"/>
    </location>
</feature>
<feature type="transmembrane region" description="Helical" evidence="8">
    <location>
        <begin position="14"/>
        <end position="38"/>
    </location>
</feature>
<dbReference type="EMBL" id="LTAY01000059">
    <property type="protein sequence ID" value="OPX47016.1"/>
    <property type="molecule type" value="Genomic_DNA"/>
</dbReference>
<evidence type="ECO:0000259" key="9">
    <source>
        <dbReference type="PROSITE" id="PS50850"/>
    </source>
</evidence>
<keyword evidence="5 8" id="KW-0812">Transmembrane</keyword>
<dbReference type="PRINTS" id="PR01036">
    <property type="entry name" value="TCRTETB"/>
</dbReference>
<dbReference type="CDD" id="cd17321">
    <property type="entry name" value="MFS_MMR_MDR_like"/>
    <property type="match status" value="1"/>
</dbReference>
<name>A0A1V4SU68_9CLOT</name>
<dbReference type="InterPro" id="IPR011701">
    <property type="entry name" value="MFS"/>
</dbReference>
<feature type="transmembrane region" description="Helical" evidence="8">
    <location>
        <begin position="335"/>
        <end position="354"/>
    </location>
</feature>
<evidence type="ECO:0000256" key="8">
    <source>
        <dbReference type="SAM" id="Phobius"/>
    </source>
</evidence>
<dbReference type="InterPro" id="IPR004638">
    <property type="entry name" value="EmrB-like"/>
</dbReference>
<dbReference type="GO" id="GO:0022857">
    <property type="term" value="F:transmembrane transporter activity"/>
    <property type="evidence" value="ECO:0007669"/>
    <property type="project" value="InterPro"/>
</dbReference>
<evidence type="ECO:0000256" key="5">
    <source>
        <dbReference type="ARBA" id="ARBA00022692"/>
    </source>
</evidence>